<evidence type="ECO:0000259" key="2">
    <source>
        <dbReference type="PROSITE" id="PS50853"/>
    </source>
</evidence>
<dbReference type="STRING" id="1678841.TBC1_111102"/>
<dbReference type="PROSITE" id="PS50853">
    <property type="entry name" value="FN3"/>
    <property type="match status" value="1"/>
</dbReference>
<feature type="chain" id="PRO_5006633474" description="Fibronectin type-III domain-containing protein" evidence="1">
    <location>
        <begin position="25"/>
        <end position="520"/>
    </location>
</feature>
<dbReference type="SMART" id="SM00060">
    <property type="entry name" value="FN3"/>
    <property type="match status" value="2"/>
</dbReference>
<dbReference type="CDD" id="cd00063">
    <property type="entry name" value="FN3"/>
    <property type="match status" value="1"/>
</dbReference>
<dbReference type="OrthoDB" id="923194at2"/>
<proteinExistence type="predicted"/>
<dbReference type="RefSeq" id="WP_137305455.1">
    <property type="nucleotide sequence ID" value="NZ_DF968182.1"/>
</dbReference>
<feature type="domain" description="Fibronectin type-III" evidence="2">
    <location>
        <begin position="332"/>
        <end position="429"/>
    </location>
</feature>
<evidence type="ECO:0000256" key="1">
    <source>
        <dbReference type="SAM" id="SignalP"/>
    </source>
</evidence>
<dbReference type="Gene3D" id="2.60.40.10">
    <property type="entry name" value="Immunoglobulins"/>
    <property type="match status" value="3"/>
</dbReference>
<dbReference type="SUPFAM" id="SSF49265">
    <property type="entry name" value="Fibronectin type III"/>
    <property type="match status" value="1"/>
</dbReference>
<protein>
    <recommendedName>
        <fullName evidence="2">Fibronectin type-III domain-containing protein</fullName>
    </recommendedName>
</protein>
<accession>A0A0S7C1C8</accession>
<gene>
    <name evidence="3" type="ORF">TBC1_111102</name>
</gene>
<sequence>MNVRKMSKYLMPAVIALLLTDAFAQVKTPAGFDKPVFLVSETTPDLIYLQWFSKGDRPAPDFMPLRYEGDNPVEAKGVKAIMRSADTTFYSFFDTTVLKTPRQENLQYFMVQLDTNRIAGNSSSITLISPMGSRFWFISTKAGKDSKMLGINLEWALNGNQSVQRIEIERSQHPDKDFSLLATLPADQTRFTDLEIKPDKVYYYRILAVPADKNQTIASNVIFSAAFNPQAPAPPWLVRSKRLKGGVSLQYRVSDAEATGIRIYRNDGITPELRVVSDLLRPNDSLLISWIDTSGTLSGGITYIFAAKTESSSFVESTFSELTYLRPKLSLPPEAPSDFTVYEEDRKVVMHWKNQGNQNNIIAGYWLQRQSEGEAFGSLLPENEILKINSFTDDTAEPGKLYIYRLFSVDIDGNRSAAAAIATLRTGQSLPVPPFALQAVSAGAGIQLEWGEVSYDGLSSINIYRYERGKAPVKLTSIPGESTEYTDADTLAGVRYFYYLTTTHENGMESGASEECSCTR</sequence>
<reference evidence="3" key="1">
    <citation type="journal article" date="2015" name="Genome Announc.">
        <title>Draft Genome Sequence of Bacteroidales Strain TBC1, a Novel Isolate from a Methanogenic Wastewater Treatment System.</title>
        <authorList>
            <person name="Tourlousse D.M."/>
            <person name="Matsuura N."/>
            <person name="Sun L."/>
            <person name="Toyonaga M."/>
            <person name="Kuroda K."/>
            <person name="Ohashi A."/>
            <person name="Cruz R."/>
            <person name="Yamaguchi T."/>
            <person name="Sekiguchi Y."/>
        </authorList>
    </citation>
    <scope>NUCLEOTIDE SEQUENCE [LARGE SCALE GENOMIC DNA]</scope>
    <source>
        <strain evidence="3">TBC1</strain>
    </source>
</reference>
<organism evidence="3">
    <name type="scientific">Lentimicrobium saccharophilum</name>
    <dbReference type="NCBI Taxonomy" id="1678841"/>
    <lineage>
        <taxon>Bacteria</taxon>
        <taxon>Pseudomonadati</taxon>
        <taxon>Bacteroidota</taxon>
        <taxon>Bacteroidia</taxon>
        <taxon>Bacteroidales</taxon>
        <taxon>Lentimicrobiaceae</taxon>
        <taxon>Lentimicrobium</taxon>
    </lineage>
</organism>
<keyword evidence="1" id="KW-0732">Signal</keyword>
<name>A0A0S7C1C8_9BACT</name>
<dbReference type="AlphaFoldDB" id="A0A0S7C1C8"/>
<dbReference type="InterPro" id="IPR013783">
    <property type="entry name" value="Ig-like_fold"/>
</dbReference>
<evidence type="ECO:0000313" key="3">
    <source>
        <dbReference type="EMBL" id="GAP42960.1"/>
    </source>
</evidence>
<dbReference type="Proteomes" id="UP000053091">
    <property type="component" value="Unassembled WGS sequence"/>
</dbReference>
<evidence type="ECO:0000313" key="4">
    <source>
        <dbReference type="Proteomes" id="UP000053091"/>
    </source>
</evidence>
<dbReference type="InterPro" id="IPR036116">
    <property type="entry name" value="FN3_sf"/>
</dbReference>
<dbReference type="InterPro" id="IPR003961">
    <property type="entry name" value="FN3_dom"/>
</dbReference>
<dbReference type="EMBL" id="DF968182">
    <property type="protein sequence ID" value="GAP42960.1"/>
    <property type="molecule type" value="Genomic_DNA"/>
</dbReference>
<keyword evidence="4" id="KW-1185">Reference proteome</keyword>
<feature type="signal peptide" evidence="1">
    <location>
        <begin position="1"/>
        <end position="24"/>
    </location>
</feature>